<dbReference type="SUPFAM" id="SSF56112">
    <property type="entry name" value="Protein kinase-like (PK-like)"/>
    <property type="match status" value="1"/>
</dbReference>
<dbReference type="RefSeq" id="WP_198914685.1">
    <property type="nucleotide sequence ID" value="NZ_JAEKPD010000001.1"/>
</dbReference>
<dbReference type="Proteomes" id="UP000642488">
    <property type="component" value="Unassembled WGS sequence"/>
</dbReference>
<organism evidence="2 3">
    <name type="scientific">Palleronia pontilimi</name>
    <dbReference type="NCBI Taxonomy" id="1964209"/>
    <lineage>
        <taxon>Bacteria</taxon>
        <taxon>Pseudomonadati</taxon>
        <taxon>Pseudomonadota</taxon>
        <taxon>Alphaproteobacteria</taxon>
        <taxon>Rhodobacterales</taxon>
        <taxon>Roseobacteraceae</taxon>
        <taxon>Palleronia</taxon>
    </lineage>
</organism>
<proteinExistence type="predicted"/>
<dbReference type="Gene3D" id="3.90.1200.10">
    <property type="match status" value="1"/>
</dbReference>
<gene>
    <name evidence="2" type="ORF">ILP92_02050</name>
</gene>
<dbReference type="AlphaFoldDB" id="A0A934IDK4"/>
<dbReference type="InterPro" id="IPR002575">
    <property type="entry name" value="Aminoglycoside_PTrfase"/>
</dbReference>
<evidence type="ECO:0000313" key="3">
    <source>
        <dbReference type="Proteomes" id="UP000642488"/>
    </source>
</evidence>
<protein>
    <submittedName>
        <fullName evidence="2">Phosphotransferase</fullName>
    </submittedName>
</protein>
<sequence>MPKDPTPEPVAARVAAAMTVLPTLARQAGLDADGWTPTVLRSRKTDWTDGIVMRLSRGPASVILKHDAHPGRIASFRDEIDAARAAQAALPDDPEFRVPRILALHDGEAAVLLEDAQAEPMAAMLEGLPEADHLPLLQRAGAWLDRLHRARLGERRTFRPQATTKHLEGLVSRIERGEAVAVAQPDFLAAAQACLSQRARFAGLETIAAIPHGDFHLRNLLIGNAAWGIDFLPKQVQAVGQDIARFLVHYATFFAPFEDIRPGEVIPDRALQAFFRGYTLVGPEDPGVQFLMRHRILADWWRLSPDAETLNEIEAARLFGLRRLARIVFD</sequence>
<dbReference type="EMBL" id="JAEKPD010000001">
    <property type="protein sequence ID" value="MBJ3761530.1"/>
    <property type="molecule type" value="Genomic_DNA"/>
</dbReference>
<keyword evidence="3" id="KW-1185">Reference proteome</keyword>
<comment type="caution">
    <text evidence="2">The sequence shown here is derived from an EMBL/GenBank/DDBJ whole genome shotgun (WGS) entry which is preliminary data.</text>
</comment>
<name>A0A934IDK4_9RHOB</name>
<accession>A0A934IDK4</accession>
<evidence type="ECO:0000259" key="1">
    <source>
        <dbReference type="Pfam" id="PF01636"/>
    </source>
</evidence>
<feature type="domain" description="Aminoglycoside phosphotransferase" evidence="1">
    <location>
        <begin position="60"/>
        <end position="251"/>
    </location>
</feature>
<dbReference type="InterPro" id="IPR011009">
    <property type="entry name" value="Kinase-like_dom_sf"/>
</dbReference>
<evidence type="ECO:0000313" key="2">
    <source>
        <dbReference type="EMBL" id="MBJ3761530.1"/>
    </source>
</evidence>
<dbReference type="Pfam" id="PF01636">
    <property type="entry name" value="APH"/>
    <property type="match status" value="1"/>
</dbReference>
<reference evidence="2" key="1">
    <citation type="submission" date="2020-12" db="EMBL/GenBank/DDBJ databases">
        <title>Bacterial taxonomy.</title>
        <authorList>
            <person name="Pan X."/>
        </authorList>
    </citation>
    <scope>NUCLEOTIDE SEQUENCE</scope>
    <source>
        <strain evidence="2">KCTC 52957</strain>
    </source>
</reference>